<feature type="domain" description="Cyclin C-terminal" evidence="1">
    <location>
        <begin position="181"/>
        <end position="229"/>
    </location>
</feature>
<dbReference type="AlphaFoldDB" id="A0AAP0PIL4"/>
<dbReference type="Pfam" id="PF02984">
    <property type="entry name" value="Cyclin_C"/>
    <property type="match status" value="1"/>
</dbReference>
<gene>
    <name evidence="2" type="ORF">Sjap_005275</name>
</gene>
<organism evidence="2 3">
    <name type="scientific">Stephania japonica</name>
    <dbReference type="NCBI Taxonomy" id="461633"/>
    <lineage>
        <taxon>Eukaryota</taxon>
        <taxon>Viridiplantae</taxon>
        <taxon>Streptophyta</taxon>
        <taxon>Embryophyta</taxon>
        <taxon>Tracheophyta</taxon>
        <taxon>Spermatophyta</taxon>
        <taxon>Magnoliopsida</taxon>
        <taxon>Ranunculales</taxon>
        <taxon>Menispermaceae</taxon>
        <taxon>Menispermoideae</taxon>
        <taxon>Cissampelideae</taxon>
        <taxon>Stephania</taxon>
    </lineage>
</organism>
<protein>
    <recommendedName>
        <fullName evidence="1">Cyclin C-terminal domain-containing protein</fullName>
    </recommendedName>
</protein>
<dbReference type="SUPFAM" id="SSF47954">
    <property type="entry name" value="Cyclin-like"/>
    <property type="match status" value="1"/>
</dbReference>
<dbReference type="InterPro" id="IPR036915">
    <property type="entry name" value="Cyclin-like_sf"/>
</dbReference>
<name>A0AAP0PIL4_9MAGN</name>
<accession>A0AAP0PIL4</accession>
<dbReference type="InterPro" id="IPR004367">
    <property type="entry name" value="Cyclin_C-dom"/>
</dbReference>
<comment type="caution">
    <text evidence="2">The sequence shown here is derived from an EMBL/GenBank/DDBJ whole genome shotgun (WGS) entry which is preliminary data.</text>
</comment>
<reference evidence="2 3" key="1">
    <citation type="submission" date="2024-01" db="EMBL/GenBank/DDBJ databases">
        <title>Genome assemblies of Stephania.</title>
        <authorList>
            <person name="Yang L."/>
        </authorList>
    </citation>
    <scope>NUCLEOTIDE SEQUENCE [LARGE SCALE GENOMIC DNA]</scope>
    <source>
        <strain evidence="2">QJT</strain>
        <tissue evidence="2">Leaf</tissue>
    </source>
</reference>
<dbReference type="Gene3D" id="1.10.472.10">
    <property type="entry name" value="Cyclin-like"/>
    <property type="match status" value="1"/>
</dbReference>
<evidence type="ECO:0000313" key="3">
    <source>
        <dbReference type="Proteomes" id="UP001417504"/>
    </source>
</evidence>
<evidence type="ECO:0000313" key="2">
    <source>
        <dbReference type="EMBL" id="KAK9145372.1"/>
    </source>
</evidence>
<evidence type="ECO:0000259" key="1">
    <source>
        <dbReference type="Pfam" id="PF02984"/>
    </source>
</evidence>
<sequence length="293" mass="33628">MPDNNLHTSRLFLSNMTKVPYVCMMSMWSWSVARPLVMLEKKKEEPEVLKYRKRVKSREDQNHDYEPTELGFFSCCGTTRDRQYVTAVSGAGFYASATPQLDDRLKHVAQQVQDPDNSSQTMYDSWIASGRTPTVSILRAVQISFSSTVFLAILCTYAGQAAYLTKFPDDVTDTFYKSIPGMYNATLVHYTLYKPSELCACVKALHRLFCNSYNTSLPAIREKYSQHKVAIRKQYSSKTFTNVFSIIDEQINDSNKSLSIWSVQTCYRKVVRYGQSITCYCSSWKNNFTAQNR</sequence>
<proteinExistence type="predicted"/>
<dbReference type="EMBL" id="JBBNAE010000002">
    <property type="protein sequence ID" value="KAK9145372.1"/>
    <property type="molecule type" value="Genomic_DNA"/>
</dbReference>
<keyword evidence="3" id="KW-1185">Reference proteome</keyword>
<dbReference type="Proteomes" id="UP001417504">
    <property type="component" value="Unassembled WGS sequence"/>
</dbReference>